<dbReference type="SUPFAM" id="SSF47473">
    <property type="entry name" value="EF-hand"/>
    <property type="match status" value="1"/>
</dbReference>
<comment type="similarity">
    <text evidence="3 19">Belongs to the peptidase C2 family.</text>
</comment>
<name>A0A5G2R032_PIG</name>
<dbReference type="SMART" id="SM00720">
    <property type="entry name" value="calpain_III"/>
    <property type="match status" value="1"/>
</dbReference>
<dbReference type="EC" id="3.4.22.54" evidence="13 19"/>
<dbReference type="Gene3D" id="3.90.70.10">
    <property type="entry name" value="Cysteine proteinases"/>
    <property type="match status" value="1"/>
</dbReference>
<dbReference type="GO" id="GO:0004198">
    <property type="term" value="F:calcium-dependent cysteine-type endopeptidase activity"/>
    <property type="evidence" value="ECO:0007669"/>
    <property type="project" value="UniProtKB-UniRule"/>
</dbReference>
<keyword evidence="4 19" id="KW-0963">Cytoplasm</keyword>
<evidence type="ECO:0000256" key="4">
    <source>
        <dbReference type="ARBA" id="ARBA00022490"/>
    </source>
</evidence>
<dbReference type="SMART" id="SM00230">
    <property type="entry name" value="CysPc"/>
    <property type="match status" value="1"/>
</dbReference>
<evidence type="ECO:0000256" key="7">
    <source>
        <dbReference type="ARBA" id="ARBA00022737"/>
    </source>
</evidence>
<comment type="function">
    <text evidence="16">Calcium-regulated non-lysosomal thiol-protease. Proteolytically cleaves CTBP1. Mediates, with UTP25, the proteasome-independent degradation of p53/TP53.</text>
</comment>
<evidence type="ECO:0000256" key="6">
    <source>
        <dbReference type="ARBA" id="ARBA00022723"/>
    </source>
</evidence>
<evidence type="ECO:0000256" key="8">
    <source>
        <dbReference type="ARBA" id="ARBA00022801"/>
    </source>
</evidence>
<dbReference type="Proteomes" id="UP000008227">
    <property type="component" value="Chromosome 1"/>
</dbReference>
<dbReference type="FunFam" id="3.90.70.10:FF:000555">
    <property type="entry name" value="Calpain-3"/>
    <property type="match status" value="1"/>
</dbReference>
<accession>A0A5G2R032</accession>
<evidence type="ECO:0000256" key="3">
    <source>
        <dbReference type="ARBA" id="ARBA00007623"/>
    </source>
</evidence>
<evidence type="ECO:0000313" key="22">
    <source>
        <dbReference type="Ensembl" id="ENSSSCP00000063865.1"/>
    </source>
</evidence>
<dbReference type="InterPro" id="IPR018247">
    <property type="entry name" value="EF_Hand_1_Ca_BS"/>
</dbReference>
<dbReference type="CDD" id="cd00044">
    <property type="entry name" value="CysPc"/>
    <property type="match status" value="1"/>
</dbReference>
<dbReference type="GO" id="GO:0005737">
    <property type="term" value="C:cytoplasm"/>
    <property type="evidence" value="ECO:0007669"/>
    <property type="project" value="UniProtKB-SubCell"/>
</dbReference>
<feature type="active site" evidence="17 18">
    <location>
        <position position="109"/>
    </location>
</feature>
<dbReference type="Ensembl" id="ENSSSCT00000084124.1">
    <property type="protein sequence ID" value="ENSSSCP00000063865.1"/>
    <property type="gene ID" value="ENSSSCG00000004728.5"/>
</dbReference>
<dbReference type="PROSITE" id="PS00139">
    <property type="entry name" value="THIOL_PROTEASE_CYS"/>
    <property type="match status" value="1"/>
</dbReference>
<dbReference type="Pfam" id="PF00648">
    <property type="entry name" value="Peptidase_C2"/>
    <property type="match status" value="1"/>
</dbReference>
<proteinExistence type="inferred from homology"/>
<comment type="subcellular location">
    <subcellularLocation>
        <location evidence="1 19">Cytoplasm</location>
    </subcellularLocation>
    <subcellularLocation>
        <location evidence="2">Nucleus</location>
        <location evidence="2">Nucleolus</location>
    </subcellularLocation>
</comment>
<reference evidence="23" key="1">
    <citation type="submission" date="2009-11" db="EMBL/GenBank/DDBJ databases">
        <authorList>
            <consortium name="Porcine genome sequencing project"/>
        </authorList>
    </citation>
    <scope>NUCLEOTIDE SEQUENCE [LARGE SCALE GENOMIC DNA]</scope>
    <source>
        <strain evidence="23">Duroc</strain>
    </source>
</reference>
<evidence type="ECO:0000256" key="19">
    <source>
        <dbReference type="RuleBase" id="RU367132"/>
    </source>
</evidence>
<dbReference type="InterPro" id="IPR036213">
    <property type="entry name" value="Calpain_III_sf"/>
</dbReference>
<keyword evidence="23" id="KW-1185">Reference proteome</keyword>
<keyword evidence="6 19" id="KW-0479">Metal-binding</keyword>
<evidence type="ECO:0000256" key="11">
    <source>
        <dbReference type="ARBA" id="ARBA00023242"/>
    </source>
</evidence>
<dbReference type="GeneTree" id="ENSGT00940000156092"/>
<dbReference type="InterPro" id="IPR033883">
    <property type="entry name" value="C2_III"/>
</dbReference>
<dbReference type="SUPFAM" id="SSF49758">
    <property type="entry name" value="Calpain large subunit, middle domain (domain III)"/>
    <property type="match status" value="1"/>
</dbReference>
<keyword evidence="7" id="KW-0677">Repeat</keyword>
<evidence type="ECO:0000256" key="16">
    <source>
        <dbReference type="ARBA" id="ARBA00057973"/>
    </source>
</evidence>
<dbReference type="InterPro" id="IPR002048">
    <property type="entry name" value="EF_hand_dom"/>
</dbReference>
<dbReference type="PANTHER" id="PTHR10183:SF329">
    <property type="entry name" value="CALPAIN-3"/>
    <property type="match status" value="1"/>
</dbReference>
<evidence type="ECO:0000256" key="5">
    <source>
        <dbReference type="ARBA" id="ARBA00022670"/>
    </source>
</evidence>
<evidence type="ECO:0000259" key="21">
    <source>
        <dbReference type="PROSITE" id="PS50222"/>
    </source>
</evidence>
<dbReference type="PRINTS" id="PR00704">
    <property type="entry name" value="CALPAIN"/>
</dbReference>
<dbReference type="InterPro" id="IPR022683">
    <property type="entry name" value="Calpain_III"/>
</dbReference>
<keyword evidence="9 18" id="KW-0788">Thiol protease</keyword>
<evidence type="ECO:0000256" key="13">
    <source>
        <dbReference type="ARBA" id="ARBA00023801"/>
    </source>
</evidence>
<reference evidence="22" key="4">
    <citation type="submission" date="2025-09" db="UniProtKB">
        <authorList>
            <consortium name="Ensembl"/>
        </authorList>
    </citation>
    <scope>IDENTIFICATION</scope>
</reference>
<evidence type="ECO:0000313" key="24">
    <source>
        <dbReference type="VGNC" id="VGNC:103042"/>
    </source>
</evidence>
<evidence type="ECO:0000256" key="17">
    <source>
        <dbReference type="PIRSR" id="PIRSR622684-1"/>
    </source>
</evidence>
<dbReference type="Gene3D" id="2.60.120.380">
    <property type="match status" value="1"/>
</dbReference>
<dbReference type="Pfam" id="PF01067">
    <property type="entry name" value="Calpain_III"/>
    <property type="match status" value="1"/>
</dbReference>
<keyword evidence="8 18" id="KW-0378">Hydrolase</keyword>
<dbReference type="FunFam" id="2.60.120.380:FF:000002">
    <property type="entry name" value="calpain-3 isoform X1"/>
    <property type="match status" value="1"/>
</dbReference>
<evidence type="ECO:0000256" key="18">
    <source>
        <dbReference type="PROSITE-ProRule" id="PRU00239"/>
    </source>
</evidence>
<dbReference type="InterPro" id="IPR022682">
    <property type="entry name" value="Calpain_domain_III"/>
</dbReference>
<dbReference type="PROSITE" id="PS50222">
    <property type="entry name" value="EF_HAND_2"/>
    <property type="match status" value="1"/>
</dbReference>
<dbReference type="SMART" id="SM00054">
    <property type="entry name" value="EFh"/>
    <property type="match status" value="2"/>
</dbReference>
<evidence type="ECO:0000256" key="10">
    <source>
        <dbReference type="ARBA" id="ARBA00022837"/>
    </source>
</evidence>
<dbReference type="Pfam" id="PF13833">
    <property type="entry name" value="EF-hand_8"/>
    <property type="match status" value="1"/>
</dbReference>
<evidence type="ECO:0000259" key="20">
    <source>
        <dbReference type="PROSITE" id="PS50203"/>
    </source>
</evidence>
<keyword evidence="11" id="KW-0539">Nucleus</keyword>
<sequence>MPYLLPGFFCDRVIRERDRRNGEGTATQPLKYEGQDFVVLRQRCLAQKCLFEDRVFPAGVQSLGSLELSQKTKMKAITWKRPKEICENPRFIIGGANRTDICQGDLGDCWFLAAIACLTLNKRLLFRVIPHDQSFTENYAGIFHFQFWRYGDWVDVVIDDCLPTYNNQLVFTKSNHRNEFWSALLEKAYAKLHGSYEALKGGNTTEAMEDFTGGVTEFFEIKDAPRDMYKIMKKAIERGSLMGCSIDTIVPVQFETRMACGLVKGHAYSVTGLEEALFKGEKVKLVRLRNPWGQVEWNGSWSDSWKDWSFVDKDEKARLQHQVTEDGEFWMSYDDFIYHFTKLEICNLTADALESDKLQTWTVSVNEGRWVRGCSAGGCRNFPDTFWTNPQYRLKLLEEDDDPDDSEVICSFLVALMQKNRRKDRKLGANLFTIGFAIYEMHGNKQHLQKDFFLYNASKARSRTYINMREVSERFRLPPSEYVIVPSTYEPHQEGEFILRVFSEKRNLSDPHGPFQRLEARAAIFSNPLFSLPPQDMEICADELKNVLNRVVNKHKDLKTEGFTLESCRSMIALMDTDGSGRLNLQEFHHLWKKIKSWQKIFKHYDTDQSGTINSYEMRNAVNDAGFHLNNQLYDIITMRYADKYMNIDFDSFICCFVRLEGMFRAFNAFDKDGDGIIKLNVLEVRPNRGSTLPLHLKI</sequence>
<dbReference type="PROSITE" id="PS00018">
    <property type="entry name" value="EF_HAND_1"/>
    <property type="match status" value="1"/>
</dbReference>
<evidence type="ECO:0000256" key="2">
    <source>
        <dbReference type="ARBA" id="ARBA00004604"/>
    </source>
</evidence>
<evidence type="ECO:0000313" key="23">
    <source>
        <dbReference type="Proteomes" id="UP000008227"/>
    </source>
</evidence>
<dbReference type="InterPro" id="IPR001300">
    <property type="entry name" value="Peptidase_C2_calpain_cat"/>
</dbReference>
<evidence type="ECO:0000256" key="15">
    <source>
        <dbReference type="ARBA" id="ARBA00046710"/>
    </source>
</evidence>
<dbReference type="InterPro" id="IPR054069">
    <property type="entry name" value="CAPN3/13-like_C_EFh"/>
</dbReference>
<evidence type="ECO:0000256" key="14">
    <source>
        <dbReference type="ARBA" id="ARBA00023844"/>
    </source>
</evidence>
<feature type="domain" description="EF-hand" evidence="21">
    <location>
        <begin position="593"/>
        <end position="628"/>
    </location>
</feature>
<dbReference type="PANTHER" id="PTHR10183">
    <property type="entry name" value="CALPAIN"/>
    <property type="match status" value="1"/>
</dbReference>
<feature type="active site" evidence="17 18">
    <location>
        <position position="266"/>
    </location>
</feature>
<feature type="active site" evidence="17 18">
    <location>
        <position position="290"/>
    </location>
</feature>
<gene>
    <name evidence="22 24" type="primary">CAPN3</name>
</gene>
<dbReference type="GO" id="GO:0006508">
    <property type="term" value="P:proteolysis"/>
    <property type="evidence" value="ECO:0007669"/>
    <property type="project" value="UniProtKB-UniRule"/>
</dbReference>
<dbReference type="GO" id="GO:0005730">
    <property type="term" value="C:nucleolus"/>
    <property type="evidence" value="ECO:0007669"/>
    <property type="project" value="UniProtKB-SubCell"/>
</dbReference>
<dbReference type="SUPFAM" id="SSF54001">
    <property type="entry name" value="Cysteine proteinases"/>
    <property type="match status" value="1"/>
</dbReference>
<dbReference type="Bgee" id="ENSSSCG00000004728">
    <property type="expression patterns" value="Expressed in muscle tissue and 45 other cell types or tissues"/>
</dbReference>
<organism evidence="22 23">
    <name type="scientific">Sus scrofa</name>
    <name type="common">Pig</name>
    <dbReference type="NCBI Taxonomy" id="9823"/>
    <lineage>
        <taxon>Eukaryota</taxon>
        <taxon>Metazoa</taxon>
        <taxon>Chordata</taxon>
        <taxon>Craniata</taxon>
        <taxon>Vertebrata</taxon>
        <taxon>Euteleostomi</taxon>
        <taxon>Mammalia</taxon>
        <taxon>Eutheria</taxon>
        <taxon>Laurasiatheria</taxon>
        <taxon>Artiodactyla</taxon>
        <taxon>Suina</taxon>
        <taxon>Suidae</taxon>
        <taxon>Sus</taxon>
    </lineage>
</organism>
<comment type="subunit">
    <text evidence="15">Homodimer; via EF-hand domain 4. Interacts with TTN/titin. Interacts with CMYA5; this interaction, which results in CMYA5 proteolysis, may protect CAPN3 from autolysis. Interacts with SIMC1. Interacts with UTP25; the interaction is required for CAPN3 translocation to the nucleolus.</text>
</comment>
<evidence type="ECO:0000256" key="9">
    <source>
        <dbReference type="ARBA" id="ARBA00022807"/>
    </source>
</evidence>
<reference evidence="22" key="3">
    <citation type="submission" date="2025-08" db="UniProtKB">
        <authorList>
            <consortium name="Ensembl"/>
        </authorList>
    </citation>
    <scope>IDENTIFICATION</scope>
</reference>
<evidence type="ECO:0000256" key="12">
    <source>
        <dbReference type="ARBA" id="ARBA00023702"/>
    </source>
</evidence>
<comment type="catalytic activity">
    <reaction evidence="12 19">
        <text>Broad endopeptidase activity.</text>
        <dbReference type="EC" id="3.4.22.54"/>
    </reaction>
</comment>
<dbReference type="FunFam" id="1.10.238.10:FF:000065">
    <property type="entry name" value="calpain-3 isoform X1"/>
    <property type="match status" value="1"/>
</dbReference>
<dbReference type="InterPro" id="IPR000169">
    <property type="entry name" value="Pept_cys_AS"/>
</dbReference>
<dbReference type="GO" id="GO:0005509">
    <property type="term" value="F:calcium ion binding"/>
    <property type="evidence" value="ECO:0007669"/>
    <property type="project" value="UniProtKB-UniRule"/>
</dbReference>
<evidence type="ECO:0000256" key="1">
    <source>
        <dbReference type="ARBA" id="ARBA00004496"/>
    </source>
</evidence>
<dbReference type="InterPro" id="IPR011992">
    <property type="entry name" value="EF-hand-dom_pair"/>
</dbReference>
<protein>
    <recommendedName>
        <fullName evidence="14 19">Calpain-3</fullName>
        <ecNumber evidence="13 19">3.4.22.54</ecNumber>
    </recommendedName>
</protein>
<dbReference type="InterPro" id="IPR038765">
    <property type="entry name" value="Papain-like_cys_pep_sf"/>
</dbReference>
<dbReference type="PROSITE" id="PS50203">
    <property type="entry name" value="CALPAIN_CAT"/>
    <property type="match status" value="1"/>
</dbReference>
<dbReference type="InterPro" id="IPR022684">
    <property type="entry name" value="Calpain_cysteine_protease"/>
</dbReference>
<dbReference type="AlphaFoldDB" id="A0A5G2R032"/>
<keyword evidence="5 18" id="KW-0645">Protease</keyword>
<keyword evidence="10 19" id="KW-0106">Calcium</keyword>
<dbReference type="Gene3D" id="1.10.238.10">
    <property type="entry name" value="EF-hand"/>
    <property type="match status" value="1"/>
</dbReference>
<dbReference type="VGNC" id="VGNC:103042">
    <property type="gene designation" value="CAPN3"/>
</dbReference>
<feature type="domain" description="Calpain catalytic" evidence="20">
    <location>
        <begin position="50"/>
        <end position="349"/>
    </location>
</feature>
<dbReference type="CDD" id="cd00214">
    <property type="entry name" value="Calpain_III"/>
    <property type="match status" value="1"/>
</dbReference>
<reference evidence="22" key="2">
    <citation type="journal article" date="2020" name="Gigascience">
        <title>An improved pig reference genome sequence to enable pig genetics and genomics research.</title>
        <authorList>
            <person name="Warr A."/>
            <person name="Affara N."/>
            <person name="Aken B."/>
            <person name="Beiki H."/>
            <person name="Bickhart D.M."/>
            <person name="Billis K."/>
            <person name="Chow W."/>
            <person name="Eory L."/>
            <person name="Finlayson H.A."/>
            <person name="Flicek P."/>
            <person name="Giron C.G."/>
            <person name="Griffin D.K."/>
            <person name="Hall R."/>
            <person name="Hannum G."/>
            <person name="Hourlier T."/>
            <person name="Howe K."/>
            <person name="Hume D.A."/>
            <person name="Izuogu O."/>
            <person name="Kim K."/>
            <person name="Koren S."/>
            <person name="Liu H."/>
            <person name="Manchanda N."/>
            <person name="Martin F.J."/>
            <person name="Nonneman D.J."/>
            <person name="O'Connor R.E."/>
            <person name="Phillippy A.M."/>
            <person name="Rohrer G.A."/>
            <person name="Rosen B.D."/>
            <person name="Rund L.A."/>
            <person name="Sargent C.A."/>
            <person name="Schook L.B."/>
            <person name="Schroeder S.G."/>
            <person name="Schwartz A.S."/>
            <person name="Skinner B.M."/>
            <person name="Talbot R."/>
            <person name="Tseng E."/>
            <person name="Tuggle C.K."/>
            <person name="Watson M."/>
            <person name="Smith T.P.L."/>
            <person name="Archibald A.L."/>
        </authorList>
    </citation>
    <scope>NUCLEOTIDE SEQUENCE [LARGE SCALE GENOMIC DNA]</scope>
    <source>
        <strain evidence="22">Duroc</strain>
    </source>
</reference>
<dbReference type="Pfam" id="PF21875">
    <property type="entry name" value="CAPN13-like_C_EFh"/>
    <property type="match status" value="1"/>
</dbReference>
<dbReference type="ExpressionAtlas" id="A0A5G2R032">
    <property type="expression patterns" value="baseline and differential"/>
</dbReference>